<keyword evidence="5 7" id="KW-0175">Coiled coil</keyword>
<feature type="region of interest" description="Disordered" evidence="8">
    <location>
        <begin position="163"/>
        <end position="251"/>
    </location>
</feature>
<evidence type="ECO:0000256" key="8">
    <source>
        <dbReference type="SAM" id="MobiDB-lite"/>
    </source>
</evidence>
<dbReference type="PANTHER" id="PTHR35794">
    <property type="entry name" value="CELL DIVISION PROTEIN DIVIVA"/>
    <property type="match status" value="1"/>
</dbReference>
<keyword evidence="6" id="KW-0131">Cell cycle</keyword>
<reference evidence="9 10" key="1">
    <citation type="submission" date="2019-01" db="EMBL/GenBank/DDBJ databases">
        <title>Insights into ecological role of a new deltaproteobacterial order Candidatus Sinidesulfobacterales (Sva0485) by metagenomics and metatranscriptomics.</title>
        <authorList>
            <person name="Tan S."/>
            <person name="Liu J."/>
            <person name="Fang Y."/>
            <person name="Hedlund B.P."/>
            <person name="Lian Z.H."/>
            <person name="Huang L.Y."/>
            <person name="Li J.T."/>
            <person name="Huang L.N."/>
            <person name="Li W.J."/>
            <person name="Jiang H.C."/>
            <person name="Dong H.L."/>
            <person name="Shu W.S."/>
        </authorList>
    </citation>
    <scope>NUCLEOTIDE SEQUENCE [LARGE SCALE GENOMIC DNA]</scope>
    <source>
        <strain evidence="9">AP3</strain>
    </source>
</reference>
<evidence type="ECO:0000256" key="4">
    <source>
        <dbReference type="ARBA" id="ARBA00022618"/>
    </source>
</evidence>
<sequence>MELSPLEIRSQKFSKKIKGYDVTEVENFLDIVSKDLEKLYGEYYNLKEELVKKNQEIADYKEKDKSISEAILMVQSVSGDIKKAAISEAESIKNNALIDAKKIIGGANAKYIEIVNNINDLLNKRLIIISSIKNLLSTNINLIEQEARRKVEISFIPEQVKFENAGNNGNTNENENTLKEPAEPAEPEPVLVREDKQIEKQIREDVEQEDNELFESNNEPPKNKEPEEKDERKDLEKDLDELLKGVNKFSL</sequence>
<comment type="similarity">
    <text evidence="2">Belongs to the DivIVA family.</text>
</comment>
<evidence type="ECO:0000256" key="7">
    <source>
        <dbReference type="SAM" id="Coils"/>
    </source>
</evidence>
<comment type="subcellular location">
    <subcellularLocation>
        <location evidence="1">Cytoplasm</location>
    </subcellularLocation>
</comment>
<feature type="compositionally biased region" description="Low complexity" evidence="8">
    <location>
        <begin position="163"/>
        <end position="175"/>
    </location>
</feature>
<evidence type="ECO:0000256" key="3">
    <source>
        <dbReference type="ARBA" id="ARBA00022490"/>
    </source>
</evidence>
<dbReference type="AlphaFoldDB" id="A0A519BCE7"/>
<keyword evidence="4" id="KW-0132">Cell division</keyword>
<accession>A0A519BCE7</accession>
<organism evidence="9 10">
    <name type="scientific">Candidatus Acidulodesulfobacterium ferriphilum</name>
    <dbReference type="NCBI Taxonomy" id="2597223"/>
    <lineage>
        <taxon>Bacteria</taxon>
        <taxon>Deltaproteobacteria</taxon>
        <taxon>Candidatus Acidulodesulfobacterales</taxon>
        <taxon>Candidatus Acidulodesulfobacterium</taxon>
    </lineage>
</organism>
<feature type="compositionally biased region" description="Basic and acidic residues" evidence="8">
    <location>
        <begin position="191"/>
        <end position="205"/>
    </location>
</feature>
<dbReference type="GO" id="GO:0005737">
    <property type="term" value="C:cytoplasm"/>
    <property type="evidence" value="ECO:0007669"/>
    <property type="project" value="UniProtKB-SubCell"/>
</dbReference>
<evidence type="ECO:0000256" key="2">
    <source>
        <dbReference type="ARBA" id="ARBA00009008"/>
    </source>
</evidence>
<feature type="coiled-coil region" evidence="7">
    <location>
        <begin position="36"/>
        <end position="63"/>
    </location>
</feature>
<dbReference type="GO" id="GO:0051301">
    <property type="term" value="P:cell division"/>
    <property type="evidence" value="ECO:0007669"/>
    <property type="project" value="UniProtKB-KW"/>
</dbReference>
<dbReference type="Gene3D" id="6.10.250.660">
    <property type="match status" value="1"/>
</dbReference>
<evidence type="ECO:0000256" key="6">
    <source>
        <dbReference type="ARBA" id="ARBA00023306"/>
    </source>
</evidence>
<evidence type="ECO:0000313" key="9">
    <source>
        <dbReference type="EMBL" id="RZD14914.1"/>
    </source>
</evidence>
<protein>
    <submittedName>
        <fullName evidence="9">DivIVA domain-containing protein</fullName>
    </submittedName>
</protein>
<comment type="caution">
    <text evidence="9">The sequence shown here is derived from an EMBL/GenBank/DDBJ whole genome shotgun (WGS) entry which is preliminary data.</text>
</comment>
<dbReference type="Proteomes" id="UP000320813">
    <property type="component" value="Unassembled WGS sequence"/>
</dbReference>
<proteinExistence type="inferred from homology"/>
<gene>
    <name evidence="9" type="ORF">EVJ47_01120</name>
</gene>
<feature type="compositionally biased region" description="Basic and acidic residues" evidence="8">
    <location>
        <begin position="221"/>
        <end position="243"/>
    </location>
</feature>
<dbReference type="InterPro" id="IPR007793">
    <property type="entry name" value="DivIVA_fam"/>
</dbReference>
<dbReference type="InterPro" id="IPR019933">
    <property type="entry name" value="DivIVA_domain"/>
</dbReference>
<name>A0A519BCE7_9DELT</name>
<keyword evidence="3" id="KW-0963">Cytoplasm</keyword>
<dbReference type="PANTHER" id="PTHR35794:SF2">
    <property type="entry name" value="CELL DIVISION PROTEIN DIVIVA"/>
    <property type="match status" value="1"/>
</dbReference>
<evidence type="ECO:0000256" key="5">
    <source>
        <dbReference type="ARBA" id="ARBA00023054"/>
    </source>
</evidence>
<dbReference type="Pfam" id="PF05103">
    <property type="entry name" value="DivIVA"/>
    <property type="match status" value="1"/>
</dbReference>
<dbReference type="EMBL" id="SGBD01000001">
    <property type="protein sequence ID" value="RZD14914.1"/>
    <property type="molecule type" value="Genomic_DNA"/>
</dbReference>
<evidence type="ECO:0000313" key="10">
    <source>
        <dbReference type="Proteomes" id="UP000320813"/>
    </source>
</evidence>
<dbReference type="NCBIfam" id="TIGR03544">
    <property type="entry name" value="DivI1A_domain"/>
    <property type="match status" value="1"/>
</dbReference>
<evidence type="ECO:0000256" key="1">
    <source>
        <dbReference type="ARBA" id="ARBA00004496"/>
    </source>
</evidence>